<evidence type="ECO:0000313" key="1">
    <source>
        <dbReference type="EMBL" id="CUS31327.1"/>
    </source>
</evidence>
<accession>A0A0S4L2B1</accession>
<dbReference type="AlphaFoldDB" id="A0A0S4L2B1"/>
<dbReference type="STRING" id="1742973.COMA2_10045"/>
<evidence type="ECO:0000313" key="2">
    <source>
        <dbReference type="Proteomes" id="UP000198736"/>
    </source>
</evidence>
<name>A0A0S4L2B1_9BACT</name>
<dbReference type="Proteomes" id="UP000198736">
    <property type="component" value="Unassembled WGS sequence"/>
</dbReference>
<organism evidence="1 2">
    <name type="scientific">Candidatus Nitrospira nitrificans</name>
    <dbReference type="NCBI Taxonomy" id="1742973"/>
    <lineage>
        <taxon>Bacteria</taxon>
        <taxon>Pseudomonadati</taxon>
        <taxon>Nitrospirota</taxon>
        <taxon>Nitrospiria</taxon>
        <taxon>Nitrospirales</taxon>
        <taxon>Nitrospiraceae</taxon>
        <taxon>Nitrospira</taxon>
    </lineage>
</organism>
<sequence length="72" mass="7745">MRTWRTRRPIAIANAVSTVAALLWLLLAAANPVEESVAPDAGSHLAQELADLLIIIQEEASVSCEPSQLRVP</sequence>
<keyword evidence="2" id="KW-1185">Reference proteome</keyword>
<reference evidence="2" key="1">
    <citation type="submission" date="2015-10" db="EMBL/GenBank/DDBJ databases">
        <authorList>
            <person name="Luecker S."/>
            <person name="Luecker S."/>
        </authorList>
    </citation>
    <scope>NUCLEOTIDE SEQUENCE [LARGE SCALE GENOMIC DNA]</scope>
</reference>
<dbReference type="EMBL" id="CZPZ01000001">
    <property type="protein sequence ID" value="CUS31327.1"/>
    <property type="molecule type" value="Genomic_DNA"/>
</dbReference>
<proteinExistence type="predicted"/>
<gene>
    <name evidence="1" type="ORF">COMA2_10045</name>
</gene>
<protein>
    <submittedName>
        <fullName evidence="1">Uncharacterized protein</fullName>
    </submittedName>
</protein>